<evidence type="ECO:0000313" key="9">
    <source>
        <dbReference type="EMBL" id="PWN92647.1"/>
    </source>
</evidence>
<comment type="subcellular location">
    <subcellularLocation>
        <location evidence="1">Nucleus</location>
    </subcellularLocation>
</comment>
<evidence type="ECO:0000256" key="3">
    <source>
        <dbReference type="ARBA" id="ARBA00023125"/>
    </source>
</evidence>
<evidence type="ECO:0000313" key="10">
    <source>
        <dbReference type="Proteomes" id="UP000245768"/>
    </source>
</evidence>
<sequence length="667" mass="71383">MRGGACLECRLSKVRCAPSSSCAAPCQRCQRHGFECQFEQARKRGPKARSKVLSQRGPSAGRAERADVAHAHARQASPGRSGMNAGAGAGAGEAAVVSRASNNASARPASDSMHAWNALARSTAQRGSTYTFVSAGENLDGSTIKSRVGPGPPTLRGLLARIDNKQQLQQQQQRPRTPQRVTLLADVDACEAGIIGVDEGRRLFAYYLDWMEPWVSVLDGARQDHDAVKRSSALLYSTIVFLAARFCEHSRRTELGLHARSLAAACFAHADVGLDTALALYLLATWKDVDDGFSDVYTAHAARIMSISASQLSSSSAPRDHQRLFLFYIVQHHSFLLHYVASPTFVDLGHGLVKRCVEWCLAPDAMPSDWFLGSDVESTALQCRYKDLIEAAAGSASAIASLLAAFLQEVDAWQQRWSSLAQQREPSAADGSRSYGQQVRRAGHEMFRSSFCMHVTSNALRTLLKASRGGGASSSLSSSAAVEEAKRRSYAVSLEAATRLLAEVASMDRQVIVHMPDPIMVLSAHAALLAVYLVLLPLVVPHLVVFIDVAPHEAASRRDEVLDLVAAAARALSDTRAIEGATTLCADYLESLLGLFSPPAASSSSSQSSQPSTSLFPASTTALATLAGAAGPPPPHPPPSSGDVVVTASDWDWLQAFLDLPEAPMFR</sequence>
<dbReference type="InParanoid" id="A0A316YTB6"/>
<dbReference type="EMBL" id="KZ819634">
    <property type="protein sequence ID" value="PWN92647.1"/>
    <property type="molecule type" value="Genomic_DNA"/>
</dbReference>
<feature type="transmembrane region" description="Helical" evidence="7">
    <location>
        <begin position="519"/>
        <end position="547"/>
    </location>
</feature>
<dbReference type="GO" id="GO:0005634">
    <property type="term" value="C:nucleus"/>
    <property type="evidence" value="ECO:0007669"/>
    <property type="project" value="UniProtKB-SubCell"/>
</dbReference>
<keyword evidence="7" id="KW-1133">Transmembrane helix</keyword>
<dbReference type="OrthoDB" id="5226580at2759"/>
<evidence type="ECO:0000256" key="1">
    <source>
        <dbReference type="ARBA" id="ARBA00004123"/>
    </source>
</evidence>
<protein>
    <recommendedName>
        <fullName evidence="8">Zn(2)-C6 fungal-type domain-containing protein</fullName>
    </recommendedName>
</protein>
<dbReference type="PANTHER" id="PTHR31845">
    <property type="entry name" value="FINGER DOMAIN PROTEIN, PUTATIVE-RELATED"/>
    <property type="match status" value="1"/>
</dbReference>
<keyword evidence="2" id="KW-0805">Transcription regulation</keyword>
<dbReference type="GO" id="GO:0000976">
    <property type="term" value="F:transcription cis-regulatory region binding"/>
    <property type="evidence" value="ECO:0007669"/>
    <property type="project" value="TreeGrafter"/>
</dbReference>
<evidence type="ECO:0000256" key="6">
    <source>
        <dbReference type="SAM" id="MobiDB-lite"/>
    </source>
</evidence>
<keyword evidence="7" id="KW-0812">Transmembrane</keyword>
<keyword evidence="3" id="KW-0238">DNA-binding</keyword>
<accession>A0A316YTB6</accession>
<name>A0A316YTB6_9BASI</name>
<dbReference type="CDD" id="cd00067">
    <property type="entry name" value="GAL4"/>
    <property type="match status" value="1"/>
</dbReference>
<evidence type="ECO:0000256" key="4">
    <source>
        <dbReference type="ARBA" id="ARBA00023163"/>
    </source>
</evidence>
<dbReference type="Pfam" id="PF00172">
    <property type="entry name" value="Zn_clus"/>
    <property type="match status" value="1"/>
</dbReference>
<keyword evidence="7" id="KW-0472">Membrane</keyword>
<evidence type="ECO:0000259" key="8">
    <source>
        <dbReference type="PROSITE" id="PS50048"/>
    </source>
</evidence>
<proteinExistence type="predicted"/>
<reference evidence="9 10" key="1">
    <citation type="journal article" date="2018" name="Mol. Biol. Evol.">
        <title>Broad Genomic Sampling Reveals a Smut Pathogenic Ancestry of the Fungal Clade Ustilaginomycotina.</title>
        <authorList>
            <person name="Kijpornyongpan T."/>
            <person name="Mondo S.J."/>
            <person name="Barry K."/>
            <person name="Sandor L."/>
            <person name="Lee J."/>
            <person name="Lipzen A."/>
            <person name="Pangilinan J."/>
            <person name="LaButti K."/>
            <person name="Hainaut M."/>
            <person name="Henrissat B."/>
            <person name="Grigoriev I.V."/>
            <person name="Spatafora J.W."/>
            <person name="Aime M.C."/>
        </authorList>
    </citation>
    <scope>NUCLEOTIDE SEQUENCE [LARGE SCALE GENOMIC DNA]</scope>
    <source>
        <strain evidence="9 10">MCA 4198</strain>
    </source>
</reference>
<dbReference type="RefSeq" id="XP_025379845.1">
    <property type="nucleotide sequence ID" value="XM_025520212.1"/>
</dbReference>
<dbReference type="Gene3D" id="4.10.240.10">
    <property type="entry name" value="Zn(2)-C6 fungal-type DNA-binding domain"/>
    <property type="match status" value="1"/>
</dbReference>
<organism evidence="9 10">
    <name type="scientific">Acaromyces ingoldii</name>
    <dbReference type="NCBI Taxonomy" id="215250"/>
    <lineage>
        <taxon>Eukaryota</taxon>
        <taxon>Fungi</taxon>
        <taxon>Dikarya</taxon>
        <taxon>Basidiomycota</taxon>
        <taxon>Ustilaginomycotina</taxon>
        <taxon>Exobasidiomycetes</taxon>
        <taxon>Exobasidiales</taxon>
        <taxon>Cryptobasidiaceae</taxon>
        <taxon>Acaromyces</taxon>
    </lineage>
</organism>
<evidence type="ECO:0000256" key="2">
    <source>
        <dbReference type="ARBA" id="ARBA00023015"/>
    </source>
</evidence>
<keyword evidence="5" id="KW-0539">Nucleus</keyword>
<dbReference type="InterPro" id="IPR036864">
    <property type="entry name" value="Zn2-C6_fun-type_DNA-bd_sf"/>
</dbReference>
<feature type="region of interest" description="Disordered" evidence="6">
    <location>
        <begin position="45"/>
        <end position="88"/>
    </location>
</feature>
<dbReference type="PROSITE" id="PS00463">
    <property type="entry name" value="ZN2_CY6_FUNGAL_1"/>
    <property type="match status" value="1"/>
</dbReference>
<dbReference type="SMART" id="SM00066">
    <property type="entry name" value="GAL4"/>
    <property type="match status" value="1"/>
</dbReference>
<feature type="domain" description="Zn(2)-C6 fungal-type" evidence="8">
    <location>
        <begin position="5"/>
        <end position="38"/>
    </location>
</feature>
<dbReference type="InterPro" id="IPR001138">
    <property type="entry name" value="Zn2Cys6_DnaBD"/>
</dbReference>
<dbReference type="PANTHER" id="PTHR31845:SF19">
    <property type="entry name" value="TRANSCRIPTION FACTOR DOMAIN-CONTAINING PROTEIN"/>
    <property type="match status" value="1"/>
</dbReference>
<keyword evidence="10" id="KW-1185">Reference proteome</keyword>
<keyword evidence="4" id="KW-0804">Transcription</keyword>
<dbReference type="GeneID" id="37042128"/>
<dbReference type="PROSITE" id="PS50048">
    <property type="entry name" value="ZN2_CY6_FUNGAL_2"/>
    <property type="match status" value="1"/>
</dbReference>
<dbReference type="Proteomes" id="UP000245768">
    <property type="component" value="Unassembled WGS sequence"/>
</dbReference>
<gene>
    <name evidence="9" type="ORF">FA10DRAFT_263415</name>
</gene>
<dbReference type="GO" id="GO:0000981">
    <property type="term" value="F:DNA-binding transcription factor activity, RNA polymerase II-specific"/>
    <property type="evidence" value="ECO:0007669"/>
    <property type="project" value="InterPro"/>
</dbReference>
<dbReference type="SUPFAM" id="SSF57701">
    <property type="entry name" value="Zn2/Cys6 DNA-binding domain"/>
    <property type="match status" value="1"/>
</dbReference>
<dbReference type="InterPro" id="IPR051089">
    <property type="entry name" value="prtT"/>
</dbReference>
<evidence type="ECO:0000256" key="5">
    <source>
        <dbReference type="ARBA" id="ARBA00023242"/>
    </source>
</evidence>
<dbReference type="AlphaFoldDB" id="A0A316YTB6"/>
<evidence type="ECO:0000256" key="7">
    <source>
        <dbReference type="SAM" id="Phobius"/>
    </source>
</evidence>
<dbReference type="GO" id="GO:0008270">
    <property type="term" value="F:zinc ion binding"/>
    <property type="evidence" value="ECO:0007669"/>
    <property type="project" value="InterPro"/>
</dbReference>